<dbReference type="CDD" id="cd02652">
    <property type="entry name" value="nuc_hydro_2"/>
    <property type="match status" value="1"/>
</dbReference>
<evidence type="ECO:0000313" key="5">
    <source>
        <dbReference type="EMBL" id="KXX82655.1"/>
    </source>
</evidence>
<keyword evidence="4" id="KW-0378">Hydrolase</keyword>
<feature type="signal peptide" evidence="2">
    <location>
        <begin position="1"/>
        <end position="20"/>
    </location>
</feature>
<dbReference type="Pfam" id="PF01156">
    <property type="entry name" value="IU_nuc_hydro"/>
    <property type="match status" value="1"/>
</dbReference>
<feature type="chain" id="PRO_5014045989" evidence="2">
    <location>
        <begin position="21"/>
        <end position="362"/>
    </location>
</feature>
<dbReference type="SUPFAM" id="SSF53590">
    <property type="entry name" value="Nucleoside hydrolase"/>
    <property type="match status" value="1"/>
</dbReference>
<evidence type="ECO:0000256" key="1">
    <source>
        <dbReference type="ARBA" id="ARBA00009176"/>
    </source>
</evidence>
<evidence type="ECO:0000256" key="2">
    <source>
        <dbReference type="SAM" id="SignalP"/>
    </source>
</evidence>
<dbReference type="VEuPathDB" id="FungiDB:MMYC01_208493"/>
<evidence type="ECO:0000259" key="3">
    <source>
        <dbReference type="Pfam" id="PF01156"/>
    </source>
</evidence>
<accession>A0A175VWD6</accession>
<comment type="caution">
    <text evidence="4">The sequence shown here is derived from an EMBL/GenBank/DDBJ whole genome shotgun (WGS) entry which is preliminary data.</text>
</comment>
<dbReference type="OrthoDB" id="187522at2759"/>
<reference evidence="4 6" key="3">
    <citation type="submission" date="2016-01" db="EMBL/GenBank/DDBJ databases">
        <title>Madurella mycetomatis genome sequencing.</title>
        <authorList>
            <person name="Van De Sande W."/>
        </authorList>
    </citation>
    <scope>NUCLEOTIDE SEQUENCE [LARGE SCALE GENOMIC DNA]</scope>
    <source>
        <strain evidence="6">mm55</strain>
        <strain evidence="4">Mm55</strain>
    </source>
</reference>
<dbReference type="InterPro" id="IPR001910">
    <property type="entry name" value="Inosine/uridine_hydrolase_dom"/>
</dbReference>
<reference evidence="4" key="2">
    <citation type="submission" date="2015-06" db="EMBL/GenBank/DDBJ databases">
        <authorList>
            <person name="Hoefler B.C."/>
            <person name="Straight P.D."/>
        </authorList>
    </citation>
    <scope>NUCLEOTIDE SEQUENCE [LARGE SCALE GENOMIC DNA]</scope>
    <source>
        <strain evidence="4">Mm55</strain>
    </source>
</reference>
<dbReference type="PANTHER" id="PTHR43264:SF1">
    <property type="entry name" value="INOSINE_URIDINE-PREFERRING NUCLEOSIDE HYDROLASE DOMAIN-CONTAINING PROTEIN"/>
    <property type="match status" value="1"/>
</dbReference>
<dbReference type="PANTHER" id="PTHR43264">
    <property type="match status" value="1"/>
</dbReference>
<dbReference type="Proteomes" id="UP000078237">
    <property type="component" value="Unassembled WGS sequence"/>
</dbReference>
<dbReference type="InterPro" id="IPR036452">
    <property type="entry name" value="Ribo_hydro-like"/>
</dbReference>
<organism evidence="4 6">
    <name type="scientific">Madurella mycetomatis</name>
    <dbReference type="NCBI Taxonomy" id="100816"/>
    <lineage>
        <taxon>Eukaryota</taxon>
        <taxon>Fungi</taxon>
        <taxon>Dikarya</taxon>
        <taxon>Ascomycota</taxon>
        <taxon>Pezizomycotina</taxon>
        <taxon>Sordariomycetes</taxon>
        <taxon>Sordariomycetidae</taxon>
        <taxon>Sordariales</taxon>
        <taxon>Sordariales incertae sedis</taxon>
        <taxon>Madurella</taxon>
    </lineage>
</organism>
<dbReference type="Gene3D" id="3.90.245.10">
    <property type="entry name" value="Ribonucleoside hydrolase-like"/>
    <property type="match status" value="1"/>
</dbReference>
<proteinExistence type="inferred from homology"/>
<comment type="similarity">
    <text evidence="1">Belongs to the IUNH family.</text>
</comment>
<dbReference type="EMBL" id="LCTW02000010">
    <property type="protein sequence ID" value="KXX82655.1"/>
    <property type="molecule type" value="Genomic_DNA"/>
</dbReference>
<evidence type="ECO:0000313" key="6">
    <source>
        <dbReference type="Proteomes" id="UP000078237"/>
    </source>
</evidence>
<feature type="domain" description="Inosine/uridine-preferring nucleoside hydrolase" evidence="3">
    <location>
        <begin position="39"/>
        <end position="305"/>
    </location>
</feature>
<name>A0A175VWD6_9PEZI</name>
<dbReference type="AlphaFoldDB" id="A0A175VWD6"/>
<dbReference type="EMBL" id="LCTW02000279">
    <property type="protein sequence ID" value="KXX75310.1"/>
    <property type="molecule type" value="Genomic_DNA"/>
</dbReference>
<keyword evidence="6" id="KW-1185">Reference proteome</keyword>
<dbReference type="STRING" id="100816.A0A175VWD6"/>
<gene>
    <name evidence="5" type="ORF">MMYC01_201051</name>
    <name evidence="4" type="ORF">MMYC01_208493</name>
</gene>
<evidence type="ECO:0000313" key="4">
    <source>
        <dbReference type="EMBL" id="KXX75310.1"/>
    </source>
</evidence>
<dbReference type="GO" id="GO:0016799">
    <property type="term" value="F:hydrolase activity, hydrolyzing N-glycosyl compounds"/>
    <property type="evidence" value="ECO:0007669"/>
    <property type="project" value="InterPro"/>
</dbReference>
<reference evidence="6" key="1">
    <citation type="submission" date="2015-06" db="EMBL/GenBank/DDBJ databases">
        <authorList>
            <person name="van de Sande W.W.J."/>
        </authorList>
    </citation>
    <scope>NUCLEOTIDE SEQUENCE [LARGE SCALE GENOMIC DNA]</scope>
    <source>
        <strain evidence="6">mm55</strain>
    </source>
</reference>
<protein>
    <submittedName>
        <fullName evidence="4">Pyrimidine-specific ribonucleoside hydrolase RihA</fullName>
    </submittedName>
</protein>
<dbReference type="VEuPathDB" id="FungiDB:MMYC01_201051"/>
<sequence>MSRILFAAAVCVIPLLTVSATFWPSPESQADDRGKPRGLIIDTDLFSDVDDAGALLLAATSTSVRLLAVNINYPSSYSALAASAILAHYGHQLTPIGIKRPLTDAAFFDSWSFMLGEYASKIAYRWSGGTLPWGCAEDAWDPVALYRKVLSESPDQSVTIASIGFFENLSGLLNSSADGYSGLNGPELIAAKVSKLVIMGGMYPSGYEYNFWGDNASLAAHVVNNWKGPISFSGYELGEKVMSGMRLMAEGPQSDPVRAAYIYYTYNTSRPSWDILTLAYAMDGLGEIFEYGNVFGYNHVAGDGSNEWVYDESVTNQHWLRLKVSSEAASTEMERRLVEAAWSQADRTRTVQQSKAMVNNEL</sequence>
<keyword evidence="2" id="KW-0732">Signal</keyword>